<evidence type="ECO:0000313" key="3">
    <source>
        <dbReference type="Proteomes" id="UP001596317"/>
    </source>
</evidence>
<evidence type="ECO:0000313" key="2">
    <source>
        <dbReference type="EMBL" id="MFC6659609.1"/>
    </source>
</evidence>
<feature type="chain" id="PRO_5047461760" evidence="1">
    <location>
        <begin position="19"/>
        <end position="105"/>
    </location>
</feature>
<dbReference type="RefSeq" id="WP_224603980.1">
    <property type="nucleotide sequence ID" value="NZ_JAIQXV010000001.1"/>
</dbReference>
<name>A0ABW1ZGU4_9DEIO</name>
<keyword evidence="1" id="KW-0732">Signal</keyword>
<sequence length="105" mass="11193">MKRALTLFALLLPSVASAGSGSVSLTFRVTVQAVCQLHSQTPEQITLRCTRDFVPADPHALPELAGKLPLATLRLSTTSPYSGGGTLNTYALERPSGESSELIFY</sequence>
<reference evidence="3" key="1">
    <citation type="journal article" date="2019" name="Int. J. Syst. Evol. Microbiol.">
        <title>The Global Catalogue of Microorganisms (GCM) 10K type strain sequencing project: providing services to taxonomists for standard genome sequencing and annotation.</title>
        <authorList>
            <consortium name="The Broad Institute Genomics Platform"/>
            <consortium name="The Broad Institute Genome Sequencing Center for Infectious Disease"/>
            <person name="Wu L."/>
            <person name="Ma J."/>
        </authorList>
    </citation>
    <scope>NUCLEOTIDE SEQUENCE [LARGE SCALE GENOMIC DNA]</scope>
    <source>
        <strain evidence="3">CCUG 63830</strain>
    </source>
</reference>
<proteinExistence type="predicted"/>
<keyword evidence="3" id="KW-1185">Reference proteome</keyword>
<gene>
    <name evidence="2" type="ORF">ACFP90_03920</name>
</gene>
<organism evidence="2 3">
    <name type="scientific">Deinococcus multiflagellatus</name>
    <dbReference type="NCBI Taxonomy" id="1656887"/>
    <lineage>
        <taxon>Bacteria</taxon>
        <taxon>Thermotogati</taxon>
        <taxon>Deinococcota</taxon>
        <taxon>Deinococci</taxon>
        <taxon>Deinococcales</taxon>
        <taxon>Deinococcaceae</taxon>
        <taxon>Deinococcus</taxon>
    </lineage>
</organism>
<dbReference type="EMBL" id="JBHSWB010000001">
    <property type="protein sequence ID" value="MFC6659609.1"/>
    <property type="molecule type" value="Genomic_DNA"/>
</dbReference>
<comment type="caution">
    <text evidence="2">The sequence shown here is derived from an EMBL/GenBank/DDBJ whole genome shotgun (WGS) entry which is preliminary data.</text>
</comment>
<accession>A0ABW1ZGU4</accession>
<dbReference type="Proteomes" id="UP001596317">
    <property type="component" value="Unassembled WGS sequence"/>
</dbReference>
<evidence type="ECO:0000256" key="1">
    <source>
        <dbReference type="SAM" id="SignalP"/>
    </source>
</evidence>
<feature type="signal peptide" evidence="1">
    <location>
        <begin position="1"/>
        <end position="18"/>
    </location>
</feature>
<protein>
    <submittedName>
        <fullName evidence="2">Uncharacterized protein</fullName>
    </submittedName>
</protein>